<proteinExistence type="predicted"/>
<sequence length="32" mass="3525">MAKITEIEKGRFVAVLSQQELNTISLLLGHKG</sequence>
<reference evidence="2" key="1">
    <citation type="submission" date="2017-08" db="EMBL/GenBank/DDBJ databases">
        <authorList>
            <person name="Puglisi K.M."/>
            <person name="Abker F."/>
            <person name="Adetunja A."/>
            <person name="Azinge I."/>
            <person name="Baskerville V."/>
            <person name="Brown C."/>
            <person name="Cabassa I."/>
            <person name="Cannady D."/>
            <person name="Duran G."/>
            <person name="Franklin M."/>
            <person name="Kontchou K."/>
            <person name="Kelly K."/>
            <person name="Mohamed A."/>
            <person name="Okusolubo T."/>
            <person name="Oriala D."/>
            <person name="Shrestha A."/>
            <person name="Song A."/>
            <person name="Spruill R."/>
            <person name="Williams K."/>
            <person name="Nunn R."/>
            <person name="Johnson A."/>
            <person name="Erill I."/>
            <person name="Caruso S.M."/>
        </authorList>
    </citation>
    <scope>NUCLEOTIDE SEQUENCE [LARGE SCALE GENOMIC DNA]</scope>
</reference>
<evidence type="ECO:0000313" key="2">
    <source>
        <dbReference type="Proteomes" id="UP000223534"/>
    </source>
</evidence>
<name>A0A249XVL7_9CAUD</name>
<gene>
    <name evidence="1" type="ORF">TAFFO16_280</name>
</gene>
<evidence type="ECO:0000313" key="1">
    <source>
        <dbReference type="EMBL" id="ASZ76013.1"/>
    </source>
</evidence>
<dbReference type="Proteomes" id="UP000223534">
    <property type="component" value="Segment"/>
</dbReference>
<protein>
    <submittedName>
        <fullName evidence="1">Uncharacterized protein</fullName>
    </submittedName>
</protein>
<dbReference type="EMBL" id="MF765814">
    <property type="protein sequence ID" value="ASZ76013.1"/>
    <property type="molecule type" value="Genomic_DNA"/>
</dbReference>
<accession>A0A249XVL7</accession>
<organism evidence="1 2">
    <name type="scientific">Bacillus phage Taffo16</name>
    <dbReference type="NCBI Taxonomy" id="2030094"/>
    <lineage>
        <taxon>Viruses</taxon>
        <taxon>Duplodnaviria</taxon>
        <taxon>Heunggongvirae</taxon>
        <taxon>Uroviricota</taxon>
        <taxon>Caudoviricetes</taxon>
        <taxon>Herelleviridae</taxon>
        <taxon>Bastillevirinae</taxon>
        <taxon>Bequatrovirus</taxon>
        <taxon>Bequatrovirus riley</taxon>
    </lineage>
</organism>